<dbReference type="PANTHER" id="PTHR35596">
    <property type="entry name" value="DUF2263 DOMAIN-CONTAINING PROTEIN"/>
    <property type="match status" value="1"/>
</dbReference>
<dbReference type="InterPro" id="IPR043472">
    <property type="entry name" value="Macro_dom-like"/>
</dbReference>
<evidence type="ECO:0000259" key="2">
    <source>
        <dbReference type="Pfam" id="PF10021"/>
    </source>
</evidence>
<dbReference type="Pfam" id="PF10021">
    <property type="entry name" value="PARG_cat_microb"/>
    <property type="match status" value="1"/>
</dbReference>
<feature type="compositionally biased region" description="Low complexity" evidence="1">
    <location>
        <begin position="87"/>
        <end position="102"/>
    </location>
</feature>
<protein>
    <recommendedName>
        <fullName evidence="2">Microbial-type PARG catalytic domain-containing protein</fullName>
    </recommendedName>
</protein>
<dbReference type="Proteomes" id="UP001286456">
    <property type="component" value="Unassembled WGS sequence"/>
</dbReference>
<dbReference type="NCBIfam" id="TIGR02452">
    <property type="entry name" value="TIGR02452 family protein"/>
    <property type="match status" value="1"/>
</dbReference>
<dbReference type="AlphaFoldDB" id="A0AAE0M5R0"/>
<reference evidence="3" key="2">
    <citation type="submission" date="2023-06" db="EMBL/GenBank/DDBJ databases">
        <authorList>
            <consortium name="Lawrence Berkeley National Laboratory"/>
            <person name="Haridas S."/>
            <person name="Hensen N."/>
            <person name="Bonometti L."/>
            <person name="Westerberg I."/>
            <person name="Brannstrom I.O."/>
            <person name="Guillou S."/>
            <person name="Cros-Aarteil S."/>
            <person name="Calhoun S."/>
            <person name="Kuo A."/>
            <person name="Mondo S."/>
            <person name="Pangilinan J."/>
            <person name="Riley R."/>
            <person name="Labutti K."/>
            <person name="Andreopoulos B."/>
            <person name="Lipzen A."/>
            <person name="Chen C."/>
            <person name="Yanf M."/>
            <person name="Daum C."/>
            <person name="Ng V."/>
            <person name="Clum A."/>
            <person name="Steindorff A."/>
            <person name="Ohm R."/>
            <person name="Martin F."/>
            <person name="Silar P."/>
            <person name="Natvig D."/>
            <person name="Lalanne C."/>
            <person name="Gautier V."/>
            <person name="Ament-Velasquez S.L."/>
            <person name="Kruys A."/>
            <person name="Hutchinson M.I."/>
            <person name="Powell A.J."/>
            <person name="Barry K."/>
            <person name="Miller A.N."/>
            <person name="Grigoriev I.V."/>
            <person name="Debuchy R."/>
            <person name="Gladieux P."/>
            <person name="Thoren M.H."/>
            <person name="Johannesson H."/>
        </authorList>
    </citation>
    <scope>NUCLEOTIDE SEQUENCE</scope>
    <source>
        <strain evidence="3">SMH4131-1</strain>
    </source>
</reference>
<feature type="region of interest" description="Disordered" evidence="1">
    <location>
        <begin position="51"/>
        <end position="116"/>
    </location>
</feature>
<comment type="caution">
    <text evidence="3">The sequence shown here is derived from an EMBL/GenBank/DDBJ whole genome shotgun (WGS) entry which is preliminary data.</text>
</comment>
<dbReference type="EMBL" id="JAUEPO010000006">
    <property type="protein sequence ID" value="KAK3320297.1"/>
    <property type="molecule type" value="Genomic_DNA"/>
</dbReference>
<dbReference type="SUPFAM" id="SSF52949">
    <property type="entry name" value="Macro domain-like"/>
    <property type="match status" value="1"/>
</dbReference>
<reference evidence="3" key="1">
    <citation type="journal article" date="2023" name="Mol. Phylogenet. Evol.">
        <title>Genome-scale phylogeny and comparative genomics of the fungal order Sordariales.</title>
        <authorList>
            <person name="Hensen N."/>
            <person name="Bonometti L."/>
            <person name="Westerberg I."/>
            <person name="Brannstrom I.O."/>
            <person name="Guillou S."/>
            <person name="Cros-Aarteil S."/>
            <person name="Calhoun S."/>
            <person name="Haridas S."/>
            <person name="Kuo A."/>
            <person name="Mondo S."/>
            <person name="Pangilinan J."/>
            <person name="Riley R."/>
            <person name="LaButti K."/>
            <person name="Andreopoulos B."/>
            <person name="Lipzen A."/>
            <person name="Chen C."/>
            <person name="Yan M."/>
            <person name="Daum C."/>
            <person name="Ng V."/>
            <person name="Clum A."/>
            <person name="Steindorff A."/>
            <person name="Ohm R.A."/>
            <person name="Martin F."/>
            <person name="Silar P."/>
            <person name="Natvig D.O."/>
            <person name="Lalanne C."/>
            <person name="Gautier V."/>
            <person name="Ament-Velasquez S.L."/>
            <person name="Kruys A."/>
            <person name="Hutchinson M.I."/>
            <person name="Powell A.J."/>
            <person name="Barry K."/>
            <person name="Miller A.N."/>
            <person name="Grigoriev I.V."/>
            <person name="Debuchy R."/>
            <person name="Gladieux P."/>
            <person name="Hiltunen Thoren M."/>
            <person name="Johannesson H."/>
        </authorList>
    </citation>
    <scope>NUCLEOTIDE SEQUENCE</scope>
    <source>
        <strain evidence="3">SMH4131-1</strain>
    </source>
</reference>
<dbReference type="Gene3D" id="3.40.220.10">
    <property type="entry name" value="Leucine Aminopeptidase, subunit E, domain 1"/>
    <property type="match status" value="1"/>
</dbReference>
<feature type="compositionally biased region" description="Polar residues" evidence="1">
    <location>
        <begin position="66"/>
        <end position="79"/>
    </location>
</feature>
<evidence type="ECO:0000313" key="3">
    <source>
        <dbReference type="EMBL" id="KAK3320297.1"/>
    </source>
</evidence>
<dbReference type="PANTHER" id="PTHR35596:SF1">
    <property type="entry name" value="MICROBIAL-TYPE PARG CATALYTIC DOMAIN-CONTAINING PROTEIN"/>
    <property type="match status" value="1"/>
</dbReference>
<evidence type="ECO:0000313" key="4">
    <source>
        <dbReference type="Proteomes" id="UP001286456"/>
    </source>
</evidence>
<feature type="region of interest" description="Disordered" evidence="1">
    <location>
        <begin position="1"/>
        <end position="29"/>
    </location>
</feature>
<accession>A0AAE0M5R0</accession>
<name>A0AAE0M5R0_9PEZI</name>
<proteinExistence type="predicted"/>
<gene>
    <name evidence="3" type="ORF">B0T19DRAFT_446062</name>
</gene>
<dbReference type="InterPro" id="IPR012664">
    <property type="entry name" value="CHP02452"/>
</dbReference>
<dbReference type="InterPro" id="IPR019261">
    <property type="entry name" value="PARG_cat_microbial"/>
</dbReference>
<organism evidence="3 4">
    <name type="scientific">Cercophora scortea</name>
    <dbReference type="NCBI Taxonomy" id="314031"/>
    <lineage>
        <taxon>Eukaryota</taxon>
        <taxon>Fungi</taxon>
        <taxon>Dikarya</taxon>
        <taxon>Ascomycota</taxon>
        <taxon>Pezizomycotina</taxon>
        <taxon>Sordariomycetes</taxon>
        <taxon>Sordariomycetidae</taxon>
        <taxon>Sordariales</taxon>
        <taxon>Lasiosphaeriaceae</taxon>
        <taxon>Cercophora</taxon>
    </lineage>
</organism>
<evidence type="ECO:0000256" key="1">
    <source>
        <dbReference type="SAM" id="MobiDB-lite"/>
    </source>
</evidence>
<feature type="domain" description="Microbial-type PARG catalytic" evidence="2">
    <location>
        <begin position="76"/>
        <end position="173"/>
    </location>
</feature>
<keyword evidence="4" id="KW-1185">Reference proteome</keyword>
<sequence>MGTDRDHHQPGLSRTARAKHSHTLINKTVPSILRGNARARRGIEAVELIVDPPALTPSHETPKETPPSTTVPSTAQQSPTPKPRSITLTTTSTLHAASTLTSPRTPKSNPTPPSRLAILNMASPLRPGGGVLTGATSQEESLCRRTTLYPSLHEHFYRLPEVGAIYTPDVLVFHSSSSSPDQTVIDDKKDWFFVDVVTASMLRFPELEGDDGDDEEAGGRRYAEQKDREMVVRKMTAVMRILRAKGVGKVVLGAWGCGAYGNPIGEIARAWKRVLLGGPVHGKQKGKAKAKGREQDAVGSSGEMWDGLEVVFAINDAKMAEAFARAFGLELVVVDQPVALAYGEKVAGDDDG</sequence>